<comment type="caution">
    <text evidence="2">The sequence shown here is derived from an EMBL/GenBank/DDBJ whole genome shotgun (WGS) entry which is preliminary data.</text>
</comment>
<keyword evidence="1" id="KW-1133">Transmembrane helix</keyword>
<organism evidence="2 3">
    <name type="scientific">Smittium megazygosporum</name>
    <dbReference type="NCBI Taxonomy" id="133381"/>
    <lineage>
        <taxon>Eukaryota</taxon>
        <taxon>Fungi</taxon>
        <taxon>Fungi incertae sedis</taxon>
        <taxon>Zoopagomycota</taxon>
        <taxon>Kickxellomycotina</taxon>
        <taxon>Harpellomycetes</taxon>
        <taxon>Harpellales</taxon>
        <taxon>Legeriomycetaceae</taxon>
        <taxon>Smittium</taxon>
    </lineage>
</organism>
<accession>A0A2T9ZBG0</accession>
<sequence length="164" mass="18800">MPENILQIPIKSHKKPSKDFQNKGMSFSISEKGSSDQASFTKASRDSDLESQAIIKYVANRIKFVKRRFHVINIFLMALFVAAIVVVDIIPKSISNRTKIIVSACLLASMVRKRKIRKLMQYEKVIFERRGTKPSTGSFRRGNSRSESTESDNFKYLYSGNSRW</sequence>
<dbReference type="OrthoDB" id="10575603at2759"/>
<keyword evidence="1" id="KW-0812">Transmembrane</keyword>
<reference evidence="2 3" key="1">
    <citation type="journal article" date="2018" name="MBio">
        <title>Comparative Genomics Reveals the Core Gene Toolbox for the Fungus-Insect Symbiosis.</title>
        <authorList>
            <person name="Wang Y."/>
            <person name="Stata M."/>
            <person name="Wang W."/>
            <person name="Stajich J.E."/>
            <person name="White M.M."/>
            <person name="Moncalvo J.M."/>
        </authorList>
    </citation>
    <scope>NUCLEOTIDE SEQUENCE [LARGE SCALE GENOMIC DNA]</scope>
    <source>
        <strain evidence="2 3">SC-DP-2</strain>
    </source>
</reference>
<dbReference type="EMBL" id="MBFS01000736">
    <property type="protein sequence ID" value="PVV01877.1"/>
    <property type="molecule type" value="Genomic_DNA"/>
</dbReference>
<keyword evidence="3" id="KW-1185">Reference proteome</keyword>
<keyword evidence="1" id="KW-0472">Membrane</keyword>
<name>A0A2T9ZBG0_9FUNG</name>
<evidence type="ECO:0000313" key="2">
    <source>
        <dbReference type="EMBL" id="PVV01877.1"/>
    </source>
</evidence>
<feature type="transmembrane region" description="Helical" evidence="1">
    <location>
        <begin position="71"/>
        <end position="90"/>
    </location>
</feature>
<evidence type="ECO:0000256" key="1">
    <source>
        <dbReference type="SAM" id="Phobius"/>
    </source>
</evidence>
<evidence type="ECO:0000313" key="3">
    <source>
        <dbReference type="Proteomes" id="UP000245609"/>
    </source>
</evidence>
<proteinExistence type="predicted"/>
<dbReference type="Proteomes" id="UP000245609">
    <property type="component" value="Unassembled WGS sequence"/>
</dbReference>
<gene>
    <name evidence="2" type="ORF">BB560_003690</name>
</gene>
<protein>
    <submittedName>
        <fullName evidence="2">Uncharacterized protein</fullName>
    </submittedName>
</protein>
<dbReference type="AlphaFoldDB" id="A0A2T9ZBG0"/>